<evidence type="ECO:0000313" key="1">
    <source>
        <dbReference type="EMBL" id="TGX83180.1"/>
    </source>
</evidence>
<keyword evidence="2" id="KW-1185">Reference proteome</keyword>
<organism evidence="1 2">
    <name type="scientific">Palleniella muris</name>
    <dbReference type="NCBI Taxonomy" id="3038145"/>
    <lineage>
        <taxon>Bacteria</taxon>
        <taxon>Pseudomonadati</taxon>
        <taxon>Bacteroidota</taxon>
        <taxon>Bacteroidia</taxon>
        <taxon>Bacteroidales</taxon>
        <taxon>Prevotellaceae</taxon>
        <taxon>Palleniella</taxon>
    </lineage>
</organism>
<proteinExistence type="predicted"/>
<accession>A0AC61QSC3</accession>
<sequence length="402" mass="47401">MSWLELVHIKQLNTMIYSIPYMIFLVFLLVLAVIASEKKEDKALFHNINRLGIVSFLVFFGCRGYIWHDWTVYAHLFGNISWSDLLSYNYFKHTEPLWLVYELVCKTIVDNYYFLAFVSSLINTILLVRFFSRYSISVLFALATYVAFSGFEISINLMRNSMAMFIVLNALPYIEEKKFWKYLLMCGIAMGIHLSSIIYIPLYFILNRRVNKWVFFAAVLIGNAVLFSNIAFILKLAEAIGFSNEIITAKIEIYSDFGMFASSRFVLLQRFIICLLVFLYYDRLTEMSRSNQMFINALMIYILGSYLTSEFSEMSNRIGILFSFSFWILCGYLVKCFYYVNNRRLFMLFIGFVLMFNTYITTSENIKEYQNWLFGTAESYEAKRNFYNKNFVETKQINSDKK</sequence>
<comment type="caution">
    <text evidence="1">The sequence shown here is derived from an EMBL/GenBank/DDBJ whole genome shotgun (WGS) entry which is preliminary data.</text>
</comment>
<evidence type="ECO:0000313" key="2">
    <source>
        <dbReference type="Proteomes" id="UP000308886"/>
    </source>
</evidence>
<dbReference type="Proteomes" id="UP000308886">
    <property type="component" value="Unassembled WGS sequence"/>
</dbReference>
<name>A0AC61QSC3_9BACT</name>
<protein>
    <submittedName>
        <fullName evidence="1">EpsG family protein</fullName>
    </submittedName>
</protein>
<reference evidence="1" key="1">
    <citation type="submission" date="2019-04" db="EMBL/GenBank/DDBJ databases">
        <title>Microbes associate with the intestines of laboratory mice.</title>
        <authorList>
            <person name="Navarre W."/>
            <person name="Wong E."/>
            <person name="Huang K."/>
            <person name="Tropini C."/>
            <person name="Ng K."/>
            <person name="Yu B."/>
        </authorList>
    </citation>
    <scope>NUCLEOTIDE SEQUENCE</scope>
    <source>
        <strain evidence="1">NM73_A23</strain>
    </source>
</reference>
<gene>
    <name evidence="1" type="ORF">E5358_04350</name>
</gene>
<dbReference type="EMBL" id="SRZC01000005">
    <property type="protein sequence ID" value="TGX83180.1"/>
    <property type="molecule type" value="Genomic_DNA"/>
</dbReference>